<keyword evidence="1" id="KW-1133">Transmembrane helix</keyword>
<dbReference type="AlphaFoldDB" id="A0A4V2LQ02"/>
<keyword evidence="1" id="KW-0812">Transmembrane</keyword>
<accession>A0A4V2LQ02</accession>
<evidence type="ECO:0000313" key="3">
    <source>
        <dbReference type="Proteomes" id="UP000291380"/>
    </source>
</evidence>
<name>A0A4V2LQ02_9GAMM</name>
<dbReference type="EMBL" id="SJOA01000004">
    <property type="protein sequence ID" value="TCB60675.1"/>
    <property type="molecule type" value="Genomic_DNA"/>
</dbReference>
<keyword evidence="1" id="KW-0472">Membrane</keyword>
<dbReference type="InterPro" id="IPR047814">
    <property type="entry name" value="TfpX/TfpZ-like"/>
</dbReference>
<dbReference type="NCBIfam" id="NF041437">
    <property type="entry name" value="TfpZ"/>
    <property type="match status" value="1"/>
</dbReference>
<gene>
    <name evidence="2" type="ORF">E0H85_05220</name>
</gene>
<feature type="transmembrane region" description="Helical" evidence="1">
    <location>
        <begin position="45"/>
        <end position="65"/>
    </location>
</feature>
<feature type="transmembrane region" description="Helical" evidence="1">
    <location>
        <begin position="77"/>
        <end position="96"/>
    </location>
</feature>
<organism evidence="2 3">
    <name type="scientific">Acinetobacter terrae</name>
    <dbReference type="NCBI Taxonomy" id="2731247"/>
    <lineage>
        <taxon>Bacteria</taxon>
        <taxon>Pseudomonadati</taxon>
        <taxon>Pseudomonadota</taxon>
        <taxon>Gammaproteobacteria</taxon>
        <taxon>Moraxellales</taxon>
        <taxon>Moraxellaceae</taxon>
        <taxon>Acinetobacter</taxon>
        <taxon>Acinetobacter Taxon 24</taxon>
    </lineage>
</organism>
<feature type="transmembrane region" description="Helical" evidence="1">
    <location>
        <begin position="9"/>
        <end position="33"/>
    </location>
</feature>
<comment type="caution">
    <text evidence="2">The sequence shown here is derived from an EMBL/GenBank/DDBJ whole genome shotgun (WGS) entry which is preliminary data.</text>
</comment>
<proteinExistence type="predicted"/>
<dbReference type="Proteomes" id="UP000291380">
    <property type="component" value="Unassembled WGS sequence"/>
</dbReference>
<evidence type="ECO:0000256" key="1">
    <source>
        <dbReference type="SAM" id="Phobius"/>
    </source>
</evidence>
<evidence type="ECO:0000313" key="2">
    <source>
        <dbReference type="EMBL" id="TCB60675.1"/>
    </source>
</evidence>
<protein>
    <submittedName>
        <fullName evidence="2">Type IV pilin accessory protein</fullName>
    </submittedName>
</protein>
<reference evidence="2 3" key="1">
    <citation type="submission" date="2019-02" db="EMBL/GenBank/DDBJ databases">
        <title>High diversity of culturable Acinetobacter species in natural soil and water ecosystems.</title>
        <authorList>
            <person name="Radolfova-Krizova L."/>
            <person name="Nemec A."/>
        </authorList>
    </citation>
    <scope>NUCLEOTIDE SEQUENCE [LARGE SCALE GENOMIC DNA]</scope>
    <source>
        <strain evidence="2 3">ANC 4281</strain>
    </source>
</reference>
<sequence length="237" mass="27109">MIVSKRIRFFLRHLSCSMFIALLMIGLVFFVWYPVPLATAEGVTHIFLMLLTIDVMLGPLLTFLVYKEGKKTLKMDLSIIVFVQILAMSYGVYSIAQSRPVWIAQNGAIFQLVRANAVLPEDQAQAKLEYRKPGWGKLQWVAVDQTHPQYQRYTEHTLVPNLYTKLAAAESRIRQFSQPLENLKTFNNEQATEKQLKAYPEANAWMPLRTTGLGLVVLLNKQQGKVLGVVDLRPWQE</sequence>
<dbReference type="OrthoDB" id="8613597at2"/>